<name>A0A8S4R056_9NEOP</name>
<evidence type="ECO:0000313" key="2">
    <source>
        <dbReference type="EMBL" id="CAH2225318.1"/>
    </source>
</evidence>
<reference evidence="2" key="1">
    <citation type="submission" date="2022-03" db="EMBL/GenBank/DDBJ databases">
        <authorList>
            <person name="Lindestad O."/>
        </authorList>
    </citation>
    <scope>NUCLEOTIDE SEQUENCE</scope>
</reference>
<dbReference type="AlphaFoldDB" id="A0A8S4R056"/>
<comment type="caution">
    <text evidence="2">The sequence shown here is derived from an EMBL/GenBank/DDBJ whole genome shotgun (WGS) entry which is preliminary data.</text>
</comment>
<feature type="compositionally biased region" description="Basic and acidic residues" evidence="1">
    <location>
        <begin position="148"/>
        <end position="161"/>
    </location>
</feature>
<evidence type="ECO:0000256" key="1">
    <source>
        <dbReference type="SAM" id="MobiDB-lite"/>
    </source>
</evidence>
<feature type="compositionally biased region" description="Basic and acidic residues" evidence="1">
    <location>
        <begin position="56"/>
        <end position="65"/>
    </location>
</feature>
<sequence length="161" mass="17970">MPKIKLIGCLVMAGQTCLDLVDPSISAWLAEASLKAPRRINNNNNNNNNKRKRSPPQHDVKRVELEITGNTDNVINDKPPTVPEIIPKVSDGKPPKGRAPSPDSIEPTAENEAMDEAPSWRRSASFRNRQQDNGRENKPANNNLDSDTILRRTHSFENDKT</sequence>
<dbReference type="OrthoDB" id="19014at2759"/>
<feature type="compositionally biased region" description="Basic and acidic residues" evidence="1">
    <location>
        <begin position="129"/>
        <end position="138"/>
    </location>
</feature>
<dbReference type="Proteomes" id="UP000838756">
    <property type="component" value="Unassembled WGS sequence"/>
</dbReference>
<protein>
    <submittedName>
        <fullName evidence="2">Jg22241 protein</fullName>
    </submittedName>
</protein>
<evidence type="ECO:0000313" key="3">
    <source>
        <dbReference type="Proteomes" id="UP000838756"/>
    </source>
</evidence>
<proteinExistence type="predicted"/>
<dbReference type="EMBL" id="CAKXAJ010020929">
    <property type="protein sequence ID" value="CAH2225318.1"/>
    <property type="molecule type" value="Genomic_DNA"/>
</dbReference>
<keyword evidence="3" id="KW-1185">Reference proteome</keyword>
<feature type="non-terminal residue" evidence="2">
    <location>
        <position position="1"/>
    </location>
</feature>
<accession>A0A8S4R056</accession>
<feature type="region of interest" description="Disordered" evidence="1">
    <location>
        <begin position="38"/>
        <end position="161"/>
    </location>
</feature>
<gene>
    <name evidence="2" type="primary">jg22241</name>
    <name evidence="2" type="ORF">PAEG_LOCUS6961</name>
</gene>
<organism evidence="2 3">
    <name type="scientific">Pararge aegeria aegeria</name>
    <dbReference type="NCBI Taxonomy" id="348720"/>
    <lineage>
        <taxon>Eukaryota</taxon>
        <taxon>Metazoa</taxon>
        <taxon>Ecdysozoa</taxon>
        <taxon>Arthropoda</taxon>
        <taxon>Hexapoda</taxon>
        <taxon>Insecta</taxon>
        <taxon>Pterygota</taxon>
        <taxon>Neoptera</taxon>
        <taxon>Endopterygota</taxon>
        <taxon>Lepidoptera</taxon>
        <taxon>Glossata</taxon>
        <taxon>Ditrysia</taxon>
        <taxon>Papilionoidea</taxon>
        <taxon>Nymphalidae</taxon>
        <taxon>Satyrinae</taxon>
        <taxon>Satyrini</taxon>
        <taxon>Parargina</taxon>
        <taxon>Pararge</taxon>
    </lineage>
</organism>